<gene>
    <name evidence="2" type="ORF">DGYR_LOCUS9515</name>
</gene>
<proteinExistence type="predicted"/>
<protein>
    <submittedName>
        <fullName evidence="2">DgyrCDS10079</fullName>
    </submittedName>
</protein>
<evidence type="ECO:0000313" key="3">
    <source>
        <dbReference type="Proteomes" id="UP000549394"/>
    </source>
</evidence>
<sequence length="115" mass="13861">MEENLGKGQGINIQSYILEDNKKHNEHNDSDHSNHHHSHKKHGKFYIGNWFKHKKPDESDRPKSPEELYDLKDLPIVNDHHAKRILHEIKHLRRITDERHKLERNKPRMVDITIF</sequence>
<dbReference type="Proteomes" id="UP000549394">
    <property type="component" value="Unassembled WGS sequence"/>
</dbReference>
<dbReference type="EMBL" id="CAJFCJ010000014">
    <property type="protein sequence ID" value="CAD5121581.1"/>
    <property type="molecule type" value="Genomic_DNA"/>
</dbReference>
<evidence type="ECO:0000256" key="1">
    <source>
        <dbReference type="SAM" id="MobiDB-lite"/>
    </source>
</evidence>
<feature type="compositionally biased region" description="Basic and acidic residues" evidence="1">
    <location>
        <begin position="19"/>
        <end position="33"/>
    </location>
</feature>
<organism evidence="2 3">
    <name type="scientific">Dimorphilus gyrociliatus</name>
    <dbReference type="NCBI Taxonomy" id="2664684"/>
    <lineage>
        <taxon>Eukaryota</taxon>
        <taxon>Metazoa</taxon>
        <taxon>Spiralia</taxon>
        <taxon>Lophotrochozoa</taxon>
        <taxon>Annelida</taxon>
        <taxon>Polychaeta</taxon>
        <taxon>Polychaeta incertae sedis</taxon>
        <taxon>Dinophilidae</taxon>
        <taxon>Dimorphilus</taxon>
    </lineage>
</organism>
<feature type="compositionally biased region" description="Basic residues" evidence="1">
    <location>
        <begin position="34"/>
        <end position="44"/>
    </location>
</feature>
<dbReference type="AlphaFoldDB" id="A0A7I8W482"/>
<evidence type="ECO:0000313" key="2">
    <source>
        <dbReference type="EMBL" id="CAD5121581.1"/>
    </source>
</evidence>
<feature type="region of interest" description="Disordered" evidence="1">
    <location>
        <begin position="1"/>
        <end position="66"/>
    </location>
</feature>
<accession>A0A7I8W482</accession>
<feature type="compositionally biased region" description="Basic and acidic residues" evidence="1">
    <location>
        <begin position="55"/>
        <end position="66"/>
    </location>
</feature>
<name>A0A7I8W482_9ANNE</name>
<keyword evidence="3" id="KW-1185">Reference proteome</keyword>
<comment type="caution">
    <text evidence="2">The sequence shown here is derived from an EMBL/GenBank/DDBJ whole genome shotgun (WGS) entry which is preliminary data.</text>
</comment>
<reference evidence="2 3" key="1">
    <citation type="submission" date="2020-08" db="EMBL/GenBank/DDBJ databases">
        <authorList>
            <person name="Hejnol A."/>
        </authorList>
    </citation>
    <scope>NUCLEOTIDE SEQUENCE [LARGE SCALE GENOMIC DNA]</scope>
</reference>